<evidence type="ECO:0000313" key="4">
    <source>
        <dbReference type="Proteomes" id="UP000095280"/>
    </source>
</evidence>
<dbReference type="WBParaSite" id="maker-uti_cns_0000790-snap-gene-1.7-mRNA-1">
    <property type="protein sequence ID" value="maker-uti_cns_0000790-snap-gene-1.7-mRNA-1"/>
    <property type="gene ID" value="maker-uti_cns_0000790-snap-gene-1.7"/>
</dbReference>
<dbReference type="Pfam" id="PF16493">
    <property type="entry name" value="Meis_PKNOX_N"/>
    <property type="match status" value="1"/>
</dbReference>
<feature type="compositionally biased region" description="Low complexity" evidence="2">
    <location>
        <begin position="1"/>
        <end position="15"/>
    </location>
</feature>
<feature type="region of interest" description="Disordered" evidence="2">
    <location>
        <begin position="1"/>
        <end position="53"/>
    </location>
</feature>
<evidence type="ECO:0000313" key="5">
    <source>
        <dbReference type="WBParaSite" id="maker-uti_cns_0000790-snap-gene-1.7-mRNA-1"/>
    </source>
</evidence>
<feature type="compositionally biased region" description="Polar residues" evidence="2">
    <location>
        <begin position="205"/>
        <end position="214"/>
    </location>
</feature>
<keyword evidence="4" id="KW-1185">Reference proteome</keyword>
<evidence type="ECO:0000256" key="1">
    <source>
        <dbReference type="ARBA" id="ARBA00023242"/>
    </source>
</evidence>
<name>A0A1I8G3N3_9PLAT</name>
<organism evidence="4 5">
    <name type="scientific">Macrostomum lignano</name>
    <dbReference type="NCBI Taxonomy" id="282301"/>
    <lineage>
        <taxon>Eukaryota</taxon>
        <taxon>Metazoa</taxon>
        <taxon>Spiralia</taxon>
        <taxon>Lophotrochozoa</taxon>
        <taxon>Platyhelminthes</taxon>
        <taxon>Rhabditophora</taxon>
        <taxon>Macrostomorpha</taxon>
        <taxon>Macrostomida</taxon>
        <taxon>Macrostomidae</taxon>
        <taxon>Macrostomum</taxon>
    </lineage>
</organism>
<accession>A0A1I8G3N3</accession>
<feature type="compositionally biased region" description="Low complexity" evidence="2">
    <location>
        <begin position="37"/>
        <end position="53"/>
    </location>
</feature>
<feature type="domain" description="MEIS N-terminal" evidence="3">
    <location>
        <begin position="81"/>
        <end position="194"/>
    </location>
</feature>
<dbReference type="AlphaFoldDB" id="A0A1I8G3N3"/>
<feature type="compositionally biased region" description="Basic residues" evidence="2">
    <location>
        <begin position="266"/>
        <end position="288"/>
    </location>
</feature>
<protein>
    <submittedName>
        <fullName evidence="5">Meis_PKNOX_N domain-containing protein</fullName>
    </submittedName>
</protein>
<proteinExistence type="predicted"/>
<evidence type="ECO:0000256" key="2">
    <source>
        <dbReference type="SAM" id="MobiDB-lite"/>
    </source>
</evidence>
<sequence>MSAAQQQQQQRQQQQYADASTGGTGGGVGGSDCPSLSPASQGQSGSKPSAASAAAAAAAVAAASCGSSGFGPGASSAEDSKKGRDQIHGHPLFPLLCLIFEKCELATCAPRDPSVPGGDICSSQSFEQDIAEFARELHNGDKDIYTGNHELDALMTQAIQVLRFHLLEIEKVHELCDNFCSRYISCLKGKMPMDLVVEEAAGGQPSRSDVVSNAGSSGGGGGHPQHPQHHQHHSSGGSHNSPNSNGDLGGCLSPPSGLQMPESMQPHHHLPQHPQHPQHHPQLQHHQQHPQQQQQIQQPPQLPPMHPQHPHQMQHHHLHHHQQQQ</sequence>
<feature type="compositionally biased region" description="Basic residues" evidence="2">
    <location>
        <begin position="308"/>
        <end position="325"/>
    </location>
</feature>
<reference evidence="5" key="1">
    <citation type="submission" date="2016-11" db="UniProtKB">
        <authorList>
            <consortium name="WormBaseParasite"/>
        </authorList>
    </citation>
    <scope>IDENTIFICATION</scope>
</reference>
<keyword evidence="1" id="KW-0539">Nucleus</keyword>
<feature type="compositionally biased region" description="Low complexity" evidence="2">
    <location>
        <begin position="234"/>
        <end position="246"/>
    </location>
</feature>
<dbReference type="Proteomes" id="UP000095280">
    <property type="component" value="Unplaced"/>
</dbReference>
<feature type="compositionally biased region" description="Low complexity" evidence="2">
    <location>
        <begin position="289"/>
        <end position="299"/>
    </location>
</feature>
<evidence type="ECO:0000259" key="3">
    <source>
        <dbReference type="Pfam" id="PF16493"/>
    </source>
</evidence>
<feature type="region of interest" description="Disordered" evidence="2">
    <location>
        <begin position="200"/>
        <end position="325"/>
    </location>
</feature>
<dbReference type="InterPro" id="IPR032453">
    <property type="entry name" value="PKNOX/Meis_N"/>
</dbReference>